<sequence length="251" mass="29067">MRDIDWSEMGSYDWLAQVWIPVALGIVTAILAGVAVWTSHRASVLARKIESMRDADEKRRYAEQRSERLLTMSREEARAMLRWARLTFEIRGWMHDPRAPALPVERDPRVARIDAMTTLDQSLVPGARSLLRLTELELEHRHERMPKSEEFPDKRLTSGLGGTWKSNMRNEAFRWREHRTMERIRTWGLDPERSTPLIDDELALALNTPNVFWDYRHAFPDQVLAEWVEDAPKASSRGITVGVVVNEGPDD</sequence>
<keyword evidence="1" id="KW-1133">Transmembrane helix</keyword>
<dbReference type="RefSeq" id="WP_083364858.1">
    <property type="nucleotide sequence ID" value="NZ_LT629742.1"/>
</dbReference>
<dbReference type="AlphaFoldDB" id="A0A1H1YLF8"/>
<keyword evidence="1" id="KW-0812">Transmembrane</keyword>
<organism evidence="2 3">
    <name type="scientific">Microterricola viridarii</name>
    <dbReference type="NCBI Taxonomy" id="412690"/>
    <lineage>
        <taxon>Bacteria</taxon>
        <taxon>Bacillati</taxon>
        <taxon>Actinomycetota</taxon>
        <taxon>Actinomycetes</taxon>
        <taxon>Micrococcales</taxon>
        <taxon>Microbacteriaceae</taxon>
        <taxon>Microterricola</taxon>
    </lineage>
</organism>
<evidence type="ECO:0000256" key="1">
    <source>
        <dbReference type="SAM" id="Phobius"/>
    </source>
</evidence>
<feature type="transmembrane region" description="Helical" evidence="1">
    <location>
        <begin position="18"/>
        <end position="38"/>
    </location>
</feature>
<proteinExistence type="predicted"/>
<reference evidence="3" key="1">
    <citation type="submission" date="2016-10" db="EMBL/GenBank/DDBJ databases">
        <authorList>
            <person name="Varghese N."/>
            <person name="Submissions S."/>
        </authorList>
    </citation>
    <scope>NUCLEOTIDE SEQUENCE [LARGE SCALE GENOMIC DNA]</scope>
    <source>
        <strain evidence="3">DSM 21772</strain>
    </source>
</reference>
<dbReference type="EMBL" id="LT629742">
    <property type="protein sequence ID" value="SDT22283.1"/>
    <property type="molecule type" value="Genomic_DNA"/>
</dbReference>
<evidence type="ECO:0000313" key="2">
    <source>
        <dbReference type="EMBL" id="SDT22283.1"/>
    </source>
</evidence>
<keyword evidence="3" id="KW-1185">Reference proteome</keyword>
<protein>
    <submittedName>
        <fullName evidence="2">Uncharacterized protein</fullName>
    </submittedName>
</protein>
<evidence type="ECO:0000313" key="3">
    <source>
        <dbReference type="Proteomes" id="UP000181956"/>
    </source>
</evidence>
<dbReference type="OrthoDB" id="5122837at2"/>
<name>A0A1H1YLF8_9MICO</name>
<keyword evidence="1" id="KW-0472">Membrane</keyword>
<dbReference type="Proteomes" id="UP000181956">
    <property type="component" value="Chromosome I"/>
</dbReference>
<gene>
    <name evidence="2" type="ORF">SAMN04489834_3129</name>
</gene>
<accession>A0A1H1YLF8</accession>